<organism evidence="2 3">
    <name type="scientific">Mycena chlorophos</name>
    <name type="common">Agaric fungus</name>
    <name type="synonym">Agaricus chlorophos</name>
    <dbReference type="NCBI Taxonomy" id="658473"/>
    <lineage>
        <taxon>Eukaryota</taxon>
        <taxon>Fungi</taxon>
        <taxon>Dikarya</taxon>
        <taxon>Basidiomycota</taxon>
        <taxon>Agaricomycotina</taxon>
        <taxon>Agaricomycetes</taxon>
        <taxon>Agaricomycetidae</taxon>
        <taxon>Agaricales</taxon>
        <taxon>Marasmiineae</taxon>
        <taxon>Mycenaceae</taxon>
        <taxon>Mycena</taxon>
    </lineage>
</organism>
<feature type="region of interest" description="Disordered" evidence="1">
    <location>
        <begin position="1"/>
        <end position="88"/>
    </location>
</feature>
<sequence>MGRRRVYANEEERCQAARASRSKYDQSSRGRQVRAEYQTRRAKTTRRALPDNDARRASKLKSQAKYRQSIRRGRQVPVSRRKTPRLALDKAPEVRADVAEESKFLLPTVHPLFQQALSGSLEGVEPYIYSPPYPTPPSHAHCPYNTEEELDACVHGSLAAEERAVVMIGELQRVGRGQALRRWTQMASNMMEAWLQIVAEEAAYWGKDARVVRMYGIHRRWIVRRFVRLRTLAFLDQD</sequence>
<evidence type="ECO:0000313" key="2">
    <source>
        <dbReference type="EMBL" id="GAT42535.1"/>
    </source>
</evidence>
<evidence type="ECO:0000256" key="1">
    <source>
        <dbReference type="SAM" id="MobiDB-lite"/>
    </source>
</evidence>
<dbReference type="EMBL" id="DF838047">
    <property type="protein sequence ID" value="GAT42535.1"/>
    <property type="molecule type" value="Genomic_DNA"/>
</dbReference>
<proteinExistence type="predicted"/>
<name>A0ABQ0KUS9_MYCCL</name>
<protein>
    <submittedName>
        <fullName evidence="2">Uncharacterized protein</fullName>
    </submittedName>
</protein>
<keyword evidence="3" id="KW-1185">Reference proteome</keyword>
<feature type="compositionally biased region" description="Basic residues" evidence="1">
    <location>
        <begin position="57"/>
        <end position="84"/>
    </location>
</feature>
<dbReference type="Proteomes" id="UP000815677">
    <property type="component" value="Unassembled WGS sequence"/>
</dbReference>
<evidence type="ECO:0000313" key="3">
    <source>
        <dbReference type="Proteomes" id="UP000815677"/>
    </source>
</evidence>
<gene>
    <name evidence="2" type="ORF">MCHLO_00248</name>
</gene>
<accession>A0ABQ0KUS9</accession>
<feature type="compositionally biased region" description="Basic and acidic residues" evidence="1">
    <location>
        <begin position="22"/>
        <end position="39"/>
    </location>
</feature>
<reference evidence="2" key="1">
    <citation type="submission" date="2014-09" db="EMBL/GenBank/DDBJ databases">
        <title>Genome sequence of the luminous mushroom Mycena chlorophos for searching fungal bioluminescence genes.</title>
        <authorList>
            <person name="Tanaka Y."/>
            <person name="Kasuga D."/>
            <person name="Oba Y."/>
            <person name="Hase S."/>
            <person name="Sato K."/>
            <person name="Oba Y."/>
            <person name="Sakakibara Y."/>
        </authorList>
    </citation>
    <scope>NUCLEOTIDE SEQUENCE</scope>
</reference>